<name>L5LIH7_MYODS</name>
<keyword evidence="2" id="KW-1185">Reference proteome</keyword>
<organism evidence="1 2">
    <name type="scientific">Myotis davidii</name>
    <name type="common">David's myotis</name>
    <dbReference type="NCBI Taxonomy" id="225400"/>
    <lineage>
        <taxon>Eukaryota</taxon>
        <taxon>Metazoa</taxon>
        <taxon>Chordata</taxon>
        <taxon>Craniata</taxon>
        <taxon>Vertebrata</taxon>
        <taxon>Euteleostomi</taxon>
        <taxon>Mammalia</taxon>
        <taxon>Eutheria</taxon>
        <taxon>Laurasiatheria</taxon>
        <taxon>Chiroptera</taxon>
        <taxon>Yangochiroptera</taxon>
        <taxon>Vespertilionidae</taxon>
        <taxon>Myotis</taxon>
    </lineage>
</organism>
<evidence type="ECO:0000313" key="2">
    <source>
        <dbReference type="Proteomes" id="UP000010556"/>
    </source>
</evidence>
<accession>L5LIH7</accession>
<protein>
    <submittedName>
        <fullName evidence="1">Uncharacterized protein</fullName>
    </submittedName>
</protein>
<dbReference type="EMBL" id="KB111544">
    <property type="protein sequence ID" value="ELK25815.1"/>
    <property type="molecule type" value="Genomic_DNA"/>
</dbReference>
<gene>
    <name evidence="1" type="ORF">MDA_GLEAN10009516</name>
</gene>
<dbReference type="AlphaFoldDB" id="L5LIH7"/>
<evidence type="ECO:0000313" key="1">
    <source>
        <dbReference type="EMBL" id="ELK25815.1"/>
    </source>
</evidence>
<proteinExistence type="predicted"/>
<dbReference type="Proteomes" id="UP000010556">
    <property type="component" value="Unassembled WGS sequence"/>
</dbReference>
<reference evidence="2" key="1">
    <citation type="journal article" date="2013" name="Science">
        <title>Comparative analysis of bat genomes provides insight into the evolution of flight and immunity.</title>
        <authorList>
            <person name="Zhang G."/>
            <person name="Cowled C."/>
            <person name="Shi Z."/>
            <person name="Huang Z."/>
            <person name="Bishop-Lilly K.A."/>
            <person name="Fang X."/>
            <person name="Wynne J.W."/>
            <person name="Xiong Z."/>
            <person name="Baker M.L."/>
            <person name="Zhao W."/>
            <person name="Tachedjian M."/>
            <person name="Zhu Y."/>
            <person name="Zhou P."/>
            <person name="Jiang X."/>
            <person name="Ng J."/>
            <person name="Yang L."/>
            <person name="Wu L."/>
            <person name="Xiao J."/>
            <person name="Feng Y."/>
            <person name="Chen Y."/>
            <person name="Sun X."/>
            <person name="Zhang Y."/>
            <person name="Marsh G.A."/>
            <person name="Crameri G."/>
            <person name="Broder C.C."/>
            <person name="Frey K.G."/>
            <person name="Wang L.F."/>
            <person name="Wang J."/>
        </authorList>
    </citation>
    <scope>NUCLEOTIDE SEQUENCE [LARGE SCALE GENOMIC DNA]</scope>
</reference>
<sequence>MRRHCRPLRQVCARPRACARLGPGPSHDLGFTVAPDRRELGRGGLPDCAHVLTAPSRQQSRRGWWARPRPQRHRGRRRRLLLRALDAVATCWEKLFALRALDSRGP</sequence>